<evidence type="ECO:0000259" key="1">
    <source>
        <dbReference type="PROSITE" id="PS50943"/>
    </source>
</evidence>
<dbReference type="Pfam" id="PF13560">
    <property type="entry name" value="HTH_31"/>
    <property type="match status" value="1"/>
</dbReference>
<reference evidence="2 3" key="1">
    <citation type="submission" date="2024-10" db="EMBL/GenBank/DDBJ databases">
        <title>The Natural Products Discovery Center: Release of the First 8490 Sequenced Strains for Exploring Actinobacteria Biosynthetic Diversity.</title>
        <authorList>
            <person name="Kalkreuter E."/>
            <person name="Kautsar S.A."/>
            <person name="Yang D."/>
            <person name="Bader C.D."/>
            <person name="Teijaro C.N."/>
            <person name="Fluegel L."/>
            <person name="Davis C.M."/>
            <person name="Simpson J.R."/>
            <person name="Lauterbach L."/>
            <person name="Steele A.D."/>
            <person name="Gui C."/>
            <person name="Meng S."/>
            <person name="Li G."/>
            <person name="Viehrig K."/>
            <person name="Ye F."/>
            <person name="Su P."/>
            <person name="Kiefer A.F."/>
            <person name="Nichols A."/>
            <person name="Cepeda A.J."/>
            <person name="Yan W."/>
            <person name="Fan B."/>
            <person name="Jiang Y."/>
            <person name="Adhikari A."/>
            <person name="Zheng C.-J."/>
            <person name="Schuster L."/>
            <person name="Cowan T.M."/>
            <person name="Smanski M.J."/>
            <person name="Chevrette M.G."/>
            <person name="De Carvalho L.P.S."/>
            <person name="Shen B."/>
        </authorList>
    </citation>
    <scope>NUCLEOTIDE SEQUENCE [LARGE SCALE GENOMIC DNA]</scope>
    <source>
        <strain evidence="2 3">NPDC004119</strain>
    </source>
</reference>
<evidence type="ECO:0000313" key="2">
    <source>
        <dbReference type="EMBL" id="MFF0499117.1"/>
    </source>
</evidence>
<dbReference type="EMBL" id="JBIAMT010000004">
    <property type="protein sequence ID" value="MFF0499117.1"/>
    <property type="molecule type" value="Genomic_DNA"/>
</dbReference>
<dbReference type="RefSeq" id="WP_387397260.1">
    <property type="nucleotide sequence ID" value="NZ_JBIAMT010000004.1"/>
</dbReference>
<dbReference type="CDD" id="cd00093">
    <property type="entry name" value="HTH_XRE"/>
    <property type="match status" value="1"/>
</dbReference>
<gene>
    <name evidence="2" type="ORF">ACFYU5_22130</name>
</gene>
<dbReference type="Gene3D" id="1.10.260.40">
    <property type="entry name" value="lambda repressor-like DNA-binding domains"/>
    <property type="match status" value="1"/>
</dbReference>
<keyword evidence="3" id="KW-1185">Reference proteome</keyword>
<dbReference type="InterPro" id="IPR010982">
    <property type="entry name" value="Lambda_DNA-bd_dom_sf"/>
</dbReference>
<feature type="domain" description="HTH cro/C1-type" evidence="1">
    <location>
        <begin position="27"/>
        <end position="82"/>
    </location>
</feature>
<sequence length="306" mass="34121">MSQIRDDSTAVPTPSSTLPRRQLGRFLREWREGNGFTIATAAKLVDLSASALQRIEAGQTQKVRKQDVRALCEVYGVDQNDLRAAVDLASVARTQSWYHAYGGLYSDAFNMYVGLEAAASRLITYHEHIPGLLQTVEYARAVIGAYPGFTSSEDIDRRVDHRMKRQSIVTRKTNPVALEVLLHESALHRVVGNRRVMAAQLRYLAEVSKLPNVAVRIHPYTAGLPWGMPRGSFSILEFPTSSRDGATEPPIVYIEGGPTQDVYLEKPDEVRLYSDLASAIRSAALDDGPTRDLVRRVTKEHERVPH</sequence>
<dbReference type="Pfam" id="PF19054">
    <property type="entry name" value="DUF5753"/>
    <property type="match status" value="1"/>
</dbReference>
<evidence type="ECO:0000313" key="3">
    <source>
        <dbReference type="Proteomes" id="UP001601442"/>
    </source>
</evidence>
<dbReference type="SMART" id="SM00530">
    <property type="entry name" value="HTH_XRE"/>
    <property type="match status" value="1"/>
</dbReference>
<proteinExistence type="predicted"/>
<name>A0ABW6P7K8_9NOCA</name>
<protein>
    <submittedName>
        <fullName evidence="2">Helix-turn-helix domain-containing protein</fullName>
    </submittedName>
</protein>
<comment type="caution">
    <text evidence="2">The sequence shown here is derived from an EMBL/GenBank/DDBJ whole genome shotgun (WGS) entry which is preliminary data.</text>
</comment>
<accession>A0ABW6P7K8</accession>
<organism evidence="2 3">
    <name type="scientific">Nocardia aobensis</name>
    <dbReference type="NCBI Taxonomy" id="257277"/>
    <lineage>
        <taxon>Bacteria</taxon>
        <taxon>Bacillati</taxon>
        <taxon>Actinomycetota</taxon>
        <taxon>Actinomycetes</taxon>
        <taxon>Mycobacteriales</taxon>
        <taxon>Nocardiaceae</taxon>
        <taxon>Nocardia</taxon>
    </lineage>
</organism>
<dbReference type="PROSITE" id="PS50943">
    <property type="entry name" value="HTH_CROC1"/>
    <property type="match status" value="1"/>
</dbReference>
<dbReference type="Proteomes" id="UP001601442">
    <property type="component" value="Unassembled WGS sequence"/>
</dbReference>
<dbReference type="InterPro" id="IPR043917">
    <property type="entry name" value="DUF5753"/>
</dbReference>
<dbReference type="InterPro" id="IPR001387">
    <property type="entry name" value="Cro/C1-type_HTH"/>
</dbReference>
<dbReference type="SUPFAM" id="SSF47413">
    <property type="entry name" value="lambda repressor-like DNA-binding domains"/>
    <property type="match status" value="1"/>
</dbReference>